<keyword evidence="5 12" id="KW-0812">Transmembrane</keyword>
<dbReference type="EMBL" id="KY656896">
    <property type="protein sequence ID" value="ATU74596.1"/>
    <property type="molecule type" value="Genomic_DNA"/>
</dbReference>
<keyword evidence="3" id="KW-0813">Transport</keyword>
<keyword evidence="9 12" id="KW-0472">Membrane</keyword>
<evidence type="ECO:0000256" key="3">
    <source>
        <dbReference type="ARBA" id="ARBA00022448"/>
    </source>
</evidence>
<dbReference type="Pfam" id="PF00119">
    <property type="entry name" value="ATP-synt_A"/>
    <property type="match status" value="1"/>
</dbReference>
<dbReference type="InterPro" id="IPR023011">
    <property type="entry name" value="ATP_synth_F0_asu_AS"/>
</dbReference>
<proteinExistence type="inferred from homology"/>
<dbReference type="Gene3D" id="1.20.120.220">
    <property type="entry name" value="ATP synthase, F0 complex, subunit A"/>
    <property type="match status" value="1"/>
</dbReference>
<feature type="transmembrane region" description="Helical" evidence="12">
    <location>
        <begin position="184"/>
        <end position="206"/>
    </location>
</feature>
<dbReference type="PANTHER" id="PTHR11410:SF0">
    <property type="entry name" value="ATP SYNTHASE SUBUNIT A"/>
    <property type="match status" value="1"/>
</dbReference>
<dbReference type="PROSITE" id="PS00449">
    <property type="entry name" value="ATPASE_A"/>
    <property type="match status" value="1"/>
</dbReference>
<keyword evidence="7 12" id="KW-1133">Transmembrane helix</keyword>
<dbReference type="SUPFAM" id="SSF81336">
    <property type="entry name" value="F1F0 ATP synthase subunit A"/>
    <property type="match status" value="1"/>
</dbReference>
<dbReference type="InterPro" id="IPR045083">
    <property type="entry name" value="ATP_synth_F0_asu_bact/mt"/>
</dbReference>
<keyword evidence="8" id="KW-0406">Ion transport</keyword>
<keyword evidence="10" id="KW-0066">ATP synthesis</keyword>
<evidence type="ECO:0000313" key="13">
    <source>
        <dbReference type="EMBL" id="ATU74583.1"/>
    </source>
</evidence>
<reference evidence="14" key="1">
    <citation type="submission" date="2017-02" db="EMBL/GenBank/DDBJ databases">
        <title>Mitochondrial genome organization varies among different groups of the booklouse, Liposcelis bostrychophila.</title>
        <authorList>
            <person name="Feng S.Q."/>
            <person name="Yang Q.Q."/>
            <person name="Li Z.H."/>
        </authorList>
    </citation>
    <scope>NUCLEOTIDE SEQUENCE</scope>
    <source>
        <strain evidence="13">HLM</strain>
        <strain evidence="14">SY</strain>
    </source>
</reference>
<keyword evidence="14" id="KW-0496">Mitochondrion</keyword>
<feature type="transmembrane region" description="Helical" evidence="12">
    <location>
        <begin position="88"/>
        <end position="108"/>
    </location>
</feature>
<evidence type="ECO:0000256" key="10">
    <source>
        <dbReference type="ARBA" id="ARBA00023310"/>
    </source>
</evidence>
<name>A0A3Q8C104_LIPBO</name>
<evidence type="ECO:0000256" key="7">
    <source>
        <dbReference type="ARBA" id="ARBA00022989"/>
    </source>
</evidence>
<comment type="subcellular location">
    <subcellularLocation>
        <location evidence="1">Membrane</location>
        <topology evidence="1">Multi-pass membrane protein</topology>
    </subcellularLocation>
    <subcellularLocation>
        <location evidence="11">Mitochondrion inner membrane</location>
        <topology evidence="11">Multi-pass membrane protein</topology>
    </subcellularLocation>
</comment>
<dbReference type="GO" id="GO:0045259">
    <property type="term" value="C:proton-transporting ATP synthase complex"/>
    <property type="evidence" value="ECO:0007669"/>
    <property type="project" value="UniProtKB-KW"/>
</dbReference>
<dbReference type="NCBIfam" id="TIGR01131">
    <property type="entry name" value="ATP_synt_6_or_A"/>
    <property type="match status" value="1"/>
</dbReference>
<dbReference type="EMBL" id="KY656894">
    <property type="protein sequence ID" value="ATU74583.1"/>
    <property type="molecule type" value="Genomic_DNA"/>
</dbReference>
<evidence type="ECO:0000256" key="11">
    <source>
        <dbReference type="RuleBase" id="RU004450"/>
    </source>
</evidence>
<feature type="transmembrane region" description="Helical" evidence="12">
    <location>
        <begin position="12"/>
        <end position="29"/>
    </location>
</feature>
<dbReference type="CDD" id="cd00310">
    <property type="entry name" value="ATP-synt_Fo_a_6"/>
    <property type="match status" value="1"/>
</dbReference>
<organism evidence="14">
    <name type="scientific">Liposcelis bostrychophila</name>
    <name type="common">Booklouse</name>
    <dbReference type="NCBI Taxonomy" id="185214"/>
    <lineage>
        <taxon>Eukaryota</taxon>
        <taxon>Metazoa</taxon>
        <taxon>Ecdysozoa</taxon>
        <taxon>Arthropoda</taxon>
        <taxon>Hexapoda</taxon>
        <taxon>Insecta</taxon>
        <taxon>Pterygota</taxon>
        <taxon>Neoptera</taxon>
        <taxon>Paraneoptera</taxon>
        <taxon>Psocodea</taxon>
        <taxon>Troctomorpha</taxon>
        <taxon>Liposcelidetae</taxon>
        <taxon>Liposcelididae</taxon>
        <taxon>Liposcelis</taxon>
    </lineage>
</organism>
<evidence type="ECO:0000256" key="5">
    <source>
        <dbReference type="ARBA" id="ARBA00022692"/>
    </source>
</evidence>
<comment type="similarity">
    <text evidence="2">Belongs to the ATPase A chain family.</text>
</comment>
<feature type="transmembrane region" description="Helical" evidence="12">
    <location>
        <begin position="58"/>
        <end position="82"/>
    </location>
</feature>
<sequence>MSSLFSIFDPSSKLLSNWFICLILLAIKVKTPSSQLTVFLKNFFSVFMKEMKIIKIHLFFFLLPIFMMILIFNISGIIPFTFTLTSHMSMTFSLAFPMWLSLMIMGWLKFNNMFAHLVPMGCPSVLMPFMVLIETISLIIRPLTLAVRLAANMIAGHMILSLISMSAFNSSIVFMSSLLAESMILILELAVAMIQPYVFFILLTLYSQEVE</sequence>
<evidence type="ECO:0000256" key="8">
    <source>
        <dbReference type="ARBA" id="ARBA00023065"/>
    </source>
</evidence>
<feature type="transmembrane region" description="Helical" evidence="12">
    <location>
        <begin position="120"/>
        <end position="140"/>
    </location>
</feature>
<dbReference type="GO" id="GO:0005743">
    <property type="term" value="C:mitochondrial inner membrane"/>
    <property type="evidence" value="ECO:0007669"/>
    <property type="project" value="UniProtKB-SubCell"/>
</dbReference>
<evidence type="ECO:0000256" key="2">
    <source>
        <dbReference type="ARBA" id="ARBA00006810"/>
    </source>
</evidence>
<dbReference type="GO" id="GO:0046933">
    <property type="term" value="F:proton-transporting ATP synthase activity, rotational mechanism"/>
    <property type="evidence" value="ECO:0007669"/>
    <property type="project" value="TreeGrafter"/>
</dbReference>
<evidence type="ECO:0000256" key="6">
    <source>
        <dbReference type="ARBA" id="ARBA00022781"/>
    </source>
</evidence>
<dbReference type="InterPro" id="IPR035908">
    <property type="entry name" value="F0_ATP_A_sf"/>
</dbReference>
<gene>
    <name evidence="14" type="primary">atp6</name>
</gene>
<keyword evidence="4" id="KW-0138">CF(0)</keyword>
<evidence type="ECO:0000256" key="12">
    <source>
        <dbReference type="SAM" id="Phobius"/>
    </source>
</evidence>
<evidence type="ECO:0000256" key="9">
    <source>
        <dbReference type="ARBA" id="ARBA00023136"/>
    </source>
</evidence>
<protein>
    <recommendedName>
        <fullName evidence="11">ATP synthase subunit a</fullName>
    </recommendedName>
</protein>
<dbReference type="PRINTS" id="PR00123">
    <property type="entry name" value="ATPASEA"/>
</dbReference>
<evidence type="ECO:0000256" key="1">
    <source>
        <dbReference type="ARBA" id="ARBA00004141"/>
    </source>
</evidence>
<dbReference type="AlphaFoldDB" id="A0A3Q8C104"/>
<keyword evidence="6" id="KW-0375">Hydrogen ion transport</keyword>
<evidence type="ECO:0000256" key="4">
    <source>
        <dbReference type="ARBA" id="ARBA00022547"/>
    </source>
</evidence>
<evidence type="ECO:0000313" key="14">
    <source>
        <dbReference type="EMBL" id="ATU74596.1"/>
    </source>
</evidence>
<dbReference type="InterPro" id="IPR000568">
    <property type="entry name" value="ATP_synth_F0_asu"/>
</dbReference>
<accession>A0A3Q8C104</accession>
<geneLocation type="mitochondrion" evidence="14"/>
<dbReference type="PANTHER" id="PTHR11410">
    <property type="entry name" value="ATP SYNTHASE SUBUNIT A"/>
    <property type="match status" value="1"/>
</dbReference>